<dbReference type="PANTHER" id="PTHR35526">
    <property type="entry name" value="ANTI-SIGMA-F FACTOR RSBW-RELATED"/>
    <property type="match status" value="1"/>
</dbReference>
<name>A0ABU0X8H1_9PSEU</name>
<evidence type="ECO:0000313" key="5">
    <source>
        <dbReference type="Proteomes" id="UP001225605"/>
    </source>
</evidence>
<protein>
    <recommendedName>
        <fullName evidence="3">Histidine kinase/HSP90-like ATPase domain-containing protein</fullName>
    </recommendedName>
</protein>
<feature type="region of interest" description="Disordered" evidence="2">
    <location>
        <begin position="1"/>
        <end position="23"/>
    </location>
</feature>
<feature type="domain" description="Histidine kinase/HSP90-like ATPase" evidence="3">
    <location>
        <begin position="34"/>
        <end position="145"/>
    </location>
</feature>
<comment type="caution">
    <text evidence="4">The sequence shown here is derived from an EMBL/GenBank/DDBJ whole genome shotgun (WGS) entry which is preliminary data.</text>
</comment>
<keyword evidence="5" id="KW-1185">Reference proteome</keyword>
<dbReference type="PANTHER" id="PTHR35526:SF3">
    <property type="entry name" value="ANTI-SIGMA-F FACTOR RSBW"/>
    <property type="match status" value="1"/>
</dbReference>
<dbReference type="Pfam" id="PF13581">
    <property type="entry name" value="HATPase_c_2"/>
    <property type="match status" value="1"/>
</dbReference>
<sequence length="150" mass="16419">MSVTLYPGSDQPSRAGEHTGHGKDEVALETSLPCEDLAVMRQEVRNLLRGFHEEFVQDVELVCNELVANACDHADGPRRLRICRRGHGDDDELVIEVHDASADRVPTVGGSTAGRNRGNGLRMVQVLSSDWGVRRTGATKVVWARLPVPV</sequence>
<dbReference type="InterPro" id="IPR036890">
    <property type="entry name" value="HATPase_C_sf"/>
</dbReference>
<gene>
    <name evidence="4" type="ORF">CKY47_31620</name>
</gene>
<organism evidence="4 5">
    <name type="scientific">Saccharothrix yanglingensis</name>
    <dbReference type="NCBI Taxonomy" id="659496"/>
    <lineage>
        <taxon>Bacteria</taxon>
        <taxon>Bacillati</taxon>
        <taxon>Actinomycetota</taxon>
        <taxon>Actinomycetes</taxon>
        <taxon>Pseudonocardiales</taxon>
        <taxon>Pseudonocardiaceae</taxon>
        <taxon>Saccharothrix</taxon>
    </lineage>
</organism>
<dbReference type="EMBL" id="NSDM01000018">
    <property type="protein sequence ID" value="MDQ2588425.1"/>
    <property type="molecule type" value="Genomic_DNA"/>
</dbReference>
<dbReference type="CDD" id="cd16936">
    <property type="entry name" value="HATPase_RsbW-like"/>
    <property type="match status" value="1"/>
</dbReference>
<dbReference type="Gene3D" id="3.30.565.10">
    <property type="entry name" value="Histidine kinase-like ATPase, C-terminal domain"/>
    <property type="match status" value="1"/>
</dbReference>
<evidence type="ECO:0000256" key="1">
    <source>
        <dbReference type="ARBA" id="ARBA00022527"/>
    </source>
</evidence>
<dbReference type="InterPro" id="IPR050267">
    <property type="entry name" value="Anti-sigma-factor_SerPK"/>
</dbReference>
<reference evidence="4 5" key="1">
    <citation type="submission" date="2017-06" db="EMBL/GenBank/DDBJ databases">
        <title>Cultured bacterium strain Saccharothrix yanglingensis Hhs.015.</title>
        <authorList>
            <person name="Xia Y."/>
        </authorList>
    </citation>
    <scope>NUCLEOTIDE SEQUENCE [LARGE SCALE GENOMIC DNA]</scope>
    <source>
        <strain evidence="4 5">Hhs.015</strain>
    </source>
</reference>
<evidence type="ECO:0000259" key="3">
    <source>
        <dbReference type="Pfam" id="PF13581"/>
    </source>
</evidence>
<accession>A0ABU0X8H1</accession>
<dbReference type="Proteomes" id="UP001225605">
    <property type="component" value="Unassembled WGS sequence"/>
</dbReference>
<dbReference type="SUPFAM" id="SSF55874">
    <property type="entry name" value="ATPase domain of HSP90 chaperone/DNA topoisomerase II/histidine kinase"/>
    <property type="match status" value="1"/>
</dbReference>
<keyword evidence="1" id="KW-0418">Kinase</keyword>
<keyword evidence="1" id="KW-0808">Transferase</keyword>
<dbReference type="InterPro" id="IPR003594">
    <property type="entry name" value="HATPase_dom"/>
</dbReference>
<evidence type="ECO:0000256" key="2">
    <source>
        <dbReference type="SAM" id="MobiDB-lite"/>
    </source>
</evidence>
<proteinExistence type="predicted"/>
<evidence type="ECO:0000313" key="4">
    <source>
        <dbReference type="EMBL" id="MDQ2588425.1"/>
    </source>
</evidence>
<keyword evidence="1" id="KW-0723">Serine/threonine-protein kinase</keyword>